<keyword evidence="4" id="KW-1185">Reference proteome</keyword>
<gene>
    <name evidence="3" type="ORF">RB2654_11533</name>
</gene>
<dbReference type="SUPFAM" id="SSF52821">
    <property type="entry name" value="Rhodanese/Cell cycle control phosphatase"/>
    <property type="match status" value="1"/>
</dbReference>
<dbReference type="Pfam" id="PF00581">
    <property type="entry name" value="Rhodanese"/>
    <property type="match status" value="1"/>
</dbReference>
<keyword evidence="1" id="KW-0732">Signal</keyword>
<dbReference type="Proteomes" id="UP000002931">
    <property type="component" value="Unassembled WGS sequence"/>
</dbReference>
<dbReference type="InterPro" id="IPR001763">
    <property type="entry name" value="Rhodanese-like_dom"/>
</dbReference>
<proteinExistence type="predicted"/>
<evidence type="ECO:0000256" key="1">
    <source>
        <dbReference type="SAM" id="SignalP"/>
    </source>
</evidence>
<organism evidence="3 4">
    <name type="scientific">Maritimibacter alkaliphilus HTCC2654</name>
    <dbReference type="NCBI Taxonomy" id="314271"/>
    <lineage>
        <taxon>Bacteria</taxon>
        <taxon>Pseudomonadati</taxon>
        <taxon>Pseudomonadota</taxon>
        <taxon>Alphaproteobacteria</taxon>
        <taxon>Rhodobacterales</taxon>
        <taxon>Roseobacteraceae</taxon>
        <taxon>Maritimibacter</taxon>
    </lineage>
</organism>
<dbReference type="EMBL" id="AAMT01000006">
    <property type="protein sequence ID" value="EAQ13127.1"/>
    <property type="molecule type" value="Genomic_DNA"/>
</dbReference>
<comment type="caution">
    <text evidence="3">The sequence shown here is derived from an EMBL/GenBank/DDBJ whole genome shotgun (WGS) entry which is preliminary data.</text>
</comment>
<feature type="signal peptide" evidence="1">
    <location>
        <begin position="1"/>
        <end position="21"/>
    </location>
</feature>
<dbReference type="Gene3D" id="3.40.250.10">
    <property type="entry name" value="Rhodanese-like domain"/>
    <property type="match status" value="1"/>
</dbReference>
<feature type="domain" description="Rhodanese" evidence="2">
    <location>
        <begin position="96"/>
        <end position="206"/>
    </location>
</feature>
<evidence type="ECO:0000313" key="4">
    <source>
        <dbReference type="Proteomes" id="UP000002931"/>
    </source>
</evidence>
<dbReference type="CDD" id="cd00158">
    <property type="entry name" value="RHOD"/>
    <property type="match status" value="1"/>
</dbReference>
<sequence length="209" mass="22631">MLRLLLGAFLALVITNNEILAQEVRITPDTSSFSVEVGGKLLTIERIQDTSHKLTTEFTKTSRPCPPFCIHPISAAPGVATVGELEVIDFIESAVAKGTGLLIDSRLPEWFAKGTIPGAVNVPFSTLEPSNPYRDQILQALGGAKAGAGWDFTSARNLTLFCNGPWCDQSPRAIRNLVDAGYPTEKIQYYRGGMQLWLLLGLTVQTPSA</sequence>
<dbReference type="AlphaFoldDB" id="A3VFL2"/>
<dbReference type="HOGENOM" id="CLU_107458_0_0_5"/>
<reference evidence="3 4" key="1">
    <citation type="journal article" date="2010" name="J. Bacteriol.">
        <title>Genome sequences of Pelagibaca bermudensis HTCC2601T and Maritimibacter alkaliphilus HTCC2654T, the type strains of two marine Roseobacter genera.</title>
        <authorList>
            <person name="Thrash J.C."/>
            <person name="Cho J.C."/>
            <person name="Ferriera S."/>
            <person name="Johnson J."/>
            <person name="Vergin K.L."/>
            <person name="Giovannoni S.J."/>
        </authorList>
    </citation>
    <scope>NUCLEOTIDE SEQUENCE [LARGE SCALE GENOMIC DNA]</scope>
    <source>
        <strain evidence="3 4">HTCC2654</strain>
    </source>
</reference>
<dbReference type="PROSITE" id="PS50206">
    <property type="entry name" value="RHODANESE_3"/>
    <property type="match status" value="1"/>
</dbReference>
<dbReference type="RefSeq" id="WP_008331719.1">
    <property type="nucleotide sequence ID" value="NZ_CH902578.1"/>
</dbReference>
<name>A3VFL2_9RHOB</name>
<dbReference type="OrthoDB" id="9784513at2"/>
<evidence type="ECO:0000259" key="2">
    <source>
        <dbReference type="PROSITE" id="PS50206"/>
    </source>
</evidence>
<evidence type="ECO:0000313" key="3">
    <source>
        <dbReference type="EMBL" id="EAQ13127.1"/>
    </source>
</evidence>
<feature type="chain" id="PRO_5002661937" evidence="1">
    <location>
        <begin position="22"/>
        <end position="209"/>
    </location>
</feature>
<dbReference type="InterPro" id="IPR036873">
    <property type="entry name" value="Rhodanese-like_dom_sf"/>
</dbReference>
<protein>
    <submittedName>
        <fullName evidence="3">Rhodanese-like protein</fullName>
    </submittedName>
</protein>
<dbReference type="STRING" id="314271.RB2654_11533"/>
<dbReference type="eggNOG" id="COG0607">
    <property type="taxonomic scope" value="Bacteria"/>
</dbReference>
<dbReference type="SMART" id="SM00450">
    <property type="entry name" value="RHOD"/>
    <property type="match status" value="1"/>
</dbReference>
<accession>A3VFL2</accession>